<comment type="similarity">
    <text evidence="1 13 14">Belongs to the ATPase B chain family.</text>
</comment>
<keyword evidence="2 13" id="KW-0813">Transport</keyword>
<dbReference type="InterPro" id="IPR028987">
    <property type="entry name" value="ATP_synth_B-like_membr_sf"/>
</dbReference>
<evidence type="ECO:0000256" key="13">
    <source>
        <dbReference type="HAMAP-Rule" id="MF_01398"/>
    </source>
</evidence>
<evidence type="ECO:0000256" key="2">
    <source>
        <dbReference type="ARBA" id="ARBA00022448"/>
    </source>
</evidence>
<proteinExistence type="inferred from homology"/>
<dbReference type="CDD" id="cd06503">
    <property type="entry name" value="ATP-synt_Fo_b"/>
    <property type="match status" value="1"/>
</dbReference>
<comment type="function">
    <text evidence="11 13">F(1)F(0) ATP synthase produces ATP from ADP in the presence of a proton or sodium gradient. F-type ATPases consist of two structural domains, F(1) containing the extramembraneous catalytic core and F(0) containing the membrane proton channel, linked together by a central stalk and a peripheral stalk. During catalysis, ATP synthesis in the catalytic domain of F(1) is coupled via a rotary mechanism of the central stalk subunits to proton translocation.</text>
</comment>
<keyword evidence="5 13" id="KW-0812">Transmembrane</keyword>
<evidence type="ECO:0000256" key="6">
    <source>
        <dbReference type="ARBA" id="ARBA00022781"/>
    </source>
</evidence>
<accession>A0ABY9LI30</accession>
<evidence type="ECO:0000256" key="1">
    <source>
        <dbReference type="ARBA" id="ARBA00005513"/>
    </source>
</evidence>
<keyword evidence="7 13" id="KW-1133">Transmembrane helix</keyword>
<dbReference type="InterPro" id="IPR002146">
    <property type="entry name" value="ATP_synth_b/b'su_bac/chlpt"/>
</dbReference>
<dbReference type="Proteomes" id="UP001238096">
    <property type="component" value="Chromosome"/>
</dbReference>
<comment type="subunit">
    <text evidence="13">F-type ATPases have 2 components, F(1) - the catalytic core - and F(0) - the membrane proton channel. F(1) has five subunits: alpha(3), beta(3), gamma(1), delta(1), epsilon(1). F(0) has three main subunits: a(1), b(2) and c(10-14). The alpha and beta chains form an alternating ring which encloses part of the gamma chain. F(1) is attached to F(0) by a central stalk formed by the gamma and epsilon chains, while a peripheral stalk is formed by the delta and b chains.</text>
</comment>
<dbReference type="SUPFAM" id="SSF81573">
    <property type="entry name" value="F1F0 ATP synthase subunit B, membrane domain"/>
    <property type="match status" value="1"/>
</dbReference>
<dbReference type="EMBL" id="CP110509">
    <property type="protein sequence ID" value="WMB28378.1"/>
    <property type="molecule type" value="Genomic_DNA"/>
</dbReference>
<keyword evidence="9 13" id="KW-0472">Membrane</keyword>
<keyword evidence="17" id="KW-1185">Reference proteome</keyword>
<keyword evidence="8 13" id="KW-0406">Ion transport</keyword>
<dbReference type="NCBIfam" id="TIGR01144">
    <property type="entry name" value="ATP_synt_b"/>
    <property type="match status" value="1"/>
</dbReference>
<dbReference type="InterPro" id="IPR050059">
    <property type="entry name" value="ATP_synthase_B_chain"/>
</dbReference>
<dbReference type="Gene3D" id="6.10.250.1580">
    <property type="match status" value="1"/>
</dbReference>
<dbReference type="PANTHER" id="PTHR33445:SF1">
    <property type="entry name" value="ATP SYNTHASE SUBUNIT B"/>
    <property type="match status" value="1"/>
</dbReference>
<feature type="coiled-coil region" evidence="15">
    <location>
        <begin position="50"/>
        <end position="77"/>
    </location>
</feature>
<keyword evidence="4 13" id="KW-0138">CF(0)</keyword>
<comment type="function">
    <text evidence="13">Component of the F(0) channel, it forms part of the peripheral stalk, linking F(1) to F(0).</text>
</comment>
<feature type="transmembrane region" description="Helical" evidence="13">
    <location>
        <begin position="12"/>
        <end position="32"/>
    </location>
</feature>
<organism evidence="16 17">
    <name type="scientific">Streptococcus didelphis</name>
    <dbReference type="NCBI Taxonomy" id="102886"/>
    <lineage>
        <taxon>Bacteria</taxon>
        <taxon>Bacillati</taxon>
        <taxon>Bacillota</taxon>
        <taxon>Bacilli</taxon>
        <taxon>Lactobacillales</taxon>
        <taxon>Streptococcaceae</taxon>
        <taxon>Streptococcus</taxon>
    </lineage>
</organism>
<keyword evidence="10 13" id="KW-0066">ATP synthesis</keyword>
<evidence type="ECO:0000313" key="16">
    <source>
        <dbReference type="EMBL" id="WMB28378.1"/>
    </source>
</evidence>
<evidence type="ECO:0000256" key="7">
    <source>
        <dbReference type="ARBA" id="ARBA00022989"/>
    </source>
</evidence>
<evidence type="ECO:0000313" key="17">
    <source>
        <dbReference type="Proteomes" id="UP001238096"/>
    </source>
</evidence>
<keyword evidence="6 13" id="KW-0375">Hydrogen ion transport</keyword>
<evidence type="ECO:0000256" key="11">
    <source>
        <dbReference type="ARBA" id="ARBA00025198"/>
    </source>
</evidence>
<gene>
    <name evidence="13 16" type="primary">atpF</name>
    <name evidence="16" type="ORF">N1496_01760</name>
</gene>
<dbReference type="InterPro" id="IPR005864">
    <property type="entry name" value="ATP_synth_F0_bsu_bac"/>
</dbReference>
<comment type="subcellular location">
    <subcellularLocation>
        <location evidence="13">Cell membrane</location>
        <topology evidence="13">Single-pass membrane protein</topology>
    </subcellularLocation>
    <subcellularLocation>
        <location evidence="12">Endomembrane system</location>
        <topology evidence="12">Single-pass membrane protein</topology>
    </subcellularLocation>
</comment>
<dbReference type="Pfam" id="PF00430">
    <property type="entry name" value="ATP-synt_B"/>
    <property type="match status" value="1"/>
</dbReference>
<evidence type="ECO:0000256" key="12">
    <source>
        <dbReference type="ARBA" id="ARBA00037847"/>
    </source>
</evidence>
<evidence type="ECO:0000256" key="10">
    <source>
        <dbReference type="ARBA" id="ARBA00023310"/>
    </source>
</evidence>
<evidence type="ECO:0000256" key="9">
    <source>
        <dbReference type="ARBA" id="ARBA00023136"/>
    </source>
</evidence>
<sequence length="165" mass="17927">MSLLLNSTSLGNIIIVTGSFILLLVLIRVFAWEQITGIFAAREVKIAKDIDSAEKARQDAETLAQKREDELTGAKQEASQIITGAKEIGQAQGEKLIVEAADEASRLKEKAQADIVQSKTEAISSVKAEMSDLTVLLAEKIMNTHLDKEAQSQLIDSYLNDLGEA</sequence>
<evidence type="ECO:0000256" key="14">
    <source>
        <dbReference type="RuleBase" id="RU003848"/>
    </source>
</evidence>
<evidence type="ECO:0000256" key="8">
    <source>
        <dbReference type="ARBA" id="ARBA00023065"/>
    </source>
</evidence>
<evidence type="ECO:0000256" key="3">
    <source>
        <dbReference type="ARBA" id="ARBA00022475"/>
    </source>
</evidence>
<reference evidence="17" key="1">
    <citation type="submission" date="2022-10" db="EMBL/GenBank/DDBJ databases">
        <title>Streptococcus didelphis as causative of fatal infections in opossums (Didelphis albiventris).</title>
        <authorList>
            <person name="Breyer G.M."/>
            <person name="Da Silva M.E.R.J."/>
            <person name="Siqueira F.M."/>
        </authorList>
    </citation>
    <scope>NUCLEOTIDE SEQUENCE [LARGE SCALE GENOMIC DNA]</scope>
    <source>
        <strain evidence="17">LBVP101/21</strain>
    </source>
</reference>
<evidence type="ECO:0000256" key="4">
    <source>
        <dbReference type="ARBA" id="ARBA00022547"/>
    </source>
</evidence>
<dbReference type="HAMAP" id="MF_01398">
    <property type="entry name" value="ATP_synth_b_bprime"/>
    <property type="match status" value="1"/>
</dbReference>
<keyword evidence="15" id="KW-0175">Coiled coil</keyword>
<keyword evidence="3 13" id="KW-1003">Cell membrane</keyword>
<evidence type="ECO:0000256" key="15">
    <source>
        <dbReference type="SAM" id="Coils"/>
    </source>
</evidence>
<name>A0ABY9LI30_9STRE</name>
<dbReference type="PANTHER" id="PTHR33445">
    <property type="entry name" value="ATP SYNTHASE SUBUNIT B', CHLOROPLASTIC"/>
    <property type="match status" value="1"/>
</dbReference>
<evidence type="ECO:0000256" key="5">
    <source>
        <dbReference type="ARBA" id="ARBA00022692"/>
    </source>
</evidence>
<dbReference type="RefSeq" id="WP_018365792.1">
    <property type="nucleotide sequence ID" value="NZ_CP104407.1"/>
</dbReference>
<protein>
    <recommendedName>
        <fullName evidence="13">ATP synthase subunit b</fullName>
    </recommendedName>
    <alternativeName>
        <fullName evidence="13">ATP synthase F(0) sector subunit b</fullName>
    </alternativeName>
    <alternativeName>
        <fullName evidence="13">ATPase subunit I</fullName>
    </alternativeName>
    <alternativeName>
        <fullName evidence="13">F-type ATPase subunit b</fullName>
        <shortName evidence="13">F-ATPase subunit b</shortName>
    </alternativeName>
</protein>